<dbReference type="InterPro" id="IPR004821">
    <property type="entry name" value="Cyt_trans-like"/>
</dbReference>
<keyword evidence="2 4" id="KW-0548">Nucleotidyltransferase</keyword>
<dbReference type="InterPro" id="IPR014729">
    <property type="entry name" value="Rossmann-like_a/b/a_fold"/>
</dbReference>
<feature type="domain" description="Cytidyltransferase-like" evidence="3">
    <location>
        <begin position="5"/>
        <end position="78"/>
    </location>
</feature>
<protein>
    <submittedName>
        <fullName evidence="4">Glycerol-3-phosphate cytidylyltransferase</fullName>
    </submittedName>
</protein>
<dbReference type="GO" id="GO:0016779">
    <property type="term" value="F:nucleotidyltransferase activity"/>
    <property type="evidence" value="ECO:0007669"/>
    <property type="project" value="UniProtKB-KW"/>
</dbReference>
<accession>A0ABS4EAZ6</accession>
<dbReference type="NCBIfam" id="TIGR00125">
    <property type="entry name" value="cyt_tran_rel"/>
    <property type="match status" value="1"/>
</dbReference>
<dbReference type="PANTHER" id="PTHR43793:SF1">
    <property type="entry name" value="FAD SYNTHASE"/>
    <property type="match status" value="1"/>
</dbReference>
<dbReference type="Proteomes" id="UP000767291">
    <property type="component" value="Unassembled WGS sequence"/>
</dbReference>
<gene>
    <name evidence="4" type="ORF">J2Z43_001509</name>
</gene>
<dbReference type="Pfam" id="PF01467">
    <property type="entry name" value="CTP_transf_like"/>
    <property type="match status" value="1"/>
</dbReference>
<keyword evidence="5" id="KW-1185">Reference proteome</keyword>
<organism evidence="4 5">
    <name type="scientific">Metaclostridioides mangenotii</name>
    <dbReference type="NCBI Taxonomy" id="1540"/>
    <lineage>
        <taxon>Bacteria</taxon>
        <taxon>Bacillati</taxon>
        <taxon>Bacillota</taxon>
        <taxon>Clostridia</taxon>
        <taxon>Peptostreptococcales</taxon>
        <taxon>Peptostreptococcaceae</taxon>
        <taxon>Metaclostridioides</taxon>
    </lineage>
</organism>
<dbReference type="InterPro" id="IPR050385">
    <property type="entry name" value="Archaeal_FAD_synthase"/>
</dbReference>
<evidence type="ECO:0000259" key="3">
    <source>
        <dbReference type="Pfam" id="PF01467"/>
    </source>
</evidence>
<reference evidence="4 5" key="1">
    <citation type="submission" date="2021-03" db="EMBL/GenBank/DDBJ databases">
        <title>Genomic Encyclopedia of Type Strains, Phase IV (KMG-IV): sequencing the most valuable type-strain genomes for metagenomic binning, comparative biology and taxonomic classification.</title>
        <authorList>
            <person name="Goeker M."/>
        </authorList>
    </citation>
    <scope>NUCLEOTIDE SEQUENCE [LARGE SCALE GENOMIC DNA]</scope>
    <source>
        <strain evidence="4 5">DSM 1289</strain>
    </source>
</reference>
<name>A0ABS4EAZ6_9FIRM</name>
<dbReference type="EMBL" id="JAGGJX010000002">
    <property type="protein sequence ID" value="MBP1855116.1"/>
    <property type="molecule type" value="Genomic_DNA"/>
</dbReference>
<evidence type="ECO:0000256" key="2">
    <source>
        <dbReference type="ARBA" id="ARBA00022695"/>
    </source>
</evidence>
<evidence type="ECO:0000313" key="5">
    <source>
        <dbReference type="Proteomes" id="UP000767291"/>
    </source>
</evidence>
<comment type="caution">
    <text evidence="4">The sequence shown here is derived from an EMBL/GenBank/DDBJ whole genome shotgun (WGS) entry which is preliminary data.</text>
</comment>
<dbReference type="RefSeq" id="WP_209456581.1">
    <property type="nucleotide sequence ID" value="NZ_BAAACS010000002.1"/>
</dbReference>
<evidence type="ECO:0000256" key="1">
    <source>
        <dbReference type="ARBA" id="ARBA00022679"/>
    </source>
</evidence>
<keyword evidence="1" id="KW-0808">Transferase</keyword>
<dbReference type="SUPFAM" id="SSF52374">
    <property type="entry name" value="Nucleotidylyl transferase"/>
    <property type="match status" value="1"/>
</dbReference>
<proteinExistence type="predicted"/>
<dbReference type="PANTHER" id="PTHR43793">
    <property type="entry name" value="FAD SYNTHASE"/>
    <property type="match status" value="1"/>
</dbReference>
<sequence length="92" mass="10769">MKKVITYGTFNLLHIGHINLLRRAKSLGDYLIVGLSSDEFNIIKGKKSIYSYQERKIILESLKYVDEVIEEKSWEQKILNSKYIFCIVSLLQ</sequence>
<evidence type="ECO:0000313" key="4">
    <source>
        <dbReference type="EMBL" id="MBP1855116.1"/>
    </source>
</evidence>
<dbReference type="Gene3D" id="3.40.50.620">
    <property type="entry name" value="HUPs"/>
    <property type="match status" value="1"/>
</dbReference>